<dbReference type="Proteomes" id="UP001175000">
    <property type="component" value="Unassembled WGS sequence"/>
</dbReference>
<evidence type="ECO:0000256" key="2">
    <source>
        <dbReference type="SAM" id="Phobius"/>
    </source>
</evidence>
<feature type="transmembrane region" description="Helical" evidence="2">
    <location>
        <begin position="247"/>
        <end position="270"/>
    </location>
</feature>
<gene>
    <name evidence="3" type="ORF">B0T14DRAFT_504639</name>
</gene>
<dbReference type="EMBL" id="JAULSU010000001">
    <property type="protein sequence ID" value="KAK0632585.1"/>
    <property type="molecule type" value="Genomic_DNA"/>
</dbReference>
<evidence type="ECO:0000313" key="4">
    <source>
        <dbReference type="Proteomes" id="UP001175000"/>
    </source>
</evidence>
<feature type="compositionally biased region" description="Basic and acidic residues" evidence="1">
    <location>
        <begin position="299"/>
        <end position="309"/>
    </location>
</feature>
<dbReference type="CDD" id="cd12087">
    <property type="entry name" value="TM_EGFR-like"/>
    <property type="match status" value="1"/>
</dbReference>
<name>A0AA40CBZ6_9PEZI</name>
<protein>
    <submittedName>
        <fullName evidence="3">Uncharacterized protein</fullName>
    </submittedName>
</protein>
<keyword evidence="4" id="KW-1185">Reference proteome</keyword>
<keyword evidence="2" id="KW-0472">Membrane</keyword>
<dbReference type="AlphaFoldDB" id="A0AA40CBZ6"/>
<keyword evidence="2" id="KW-0812">Transmembrane</keyword>
<feature type="region of interest" description="Disordered" evidence="1">
    <location>
        <begin position="215"/>
        <end position="238"/>
    </location>
</feature>
<accession>A0AA40CBZ6</accession>
<feature type="compositionally biased region" description="Low complexity" evidence="1">
    <location>
        <begin position="217"/>
        <end position="232"/>
    </location>
</feature>
<evidence type="ECO:0000256" key="1">
    <source>
        <dbReference type="SAM" id="MobiDB-lite"/>
    </source>
</evidence>
<proteinExistence type="predicted"/>
<evidence type="ECO:0000313" key="3">
    <source>
        <dbReference type="EMBL" id="KAK0632585.1"/>
    </source>
</evidence>
<organism evidence="3 4">
    <name type="scientific">Immersiella caudata</name>
    <dbReference type="NCBI Taxonomy" id="314043"/>
    <lineage>
        <taxon>Eukaryota</taxon>
        <taxon>Fungi</taxon>
        <taxon>Dikarya</taxon>
        <taxon>Ascomycota</taxon>
        <taxon>Pezizomycotina</taxon>
        <taxon>Sordariomycetes</taxon>
        <taxon>Sordariomycetidae</taxon>
        <taxon>Sordariales</taxon>
        <taxon>Lasiosphaeriaceae</taxon>
        <taxon>Immersiella</taxon>
    </lineage>
</organism>
<keyword evidence="2" id="KW-1133">Transmembrane helix</keyword>
<feature type="region of interest" description="Disordered" evidence="1">
    <location>
        <begin position="284"/>
        <end position="335"/>
    </location>
</feature>
<sequence length="335" mass="35734">MDNQTLPRTDLAKRQAGTTDAELQVYIPSVEDPGGLIDLPHPVINPGSRTTSVSVPIPALTTRWTAPTFCSTLWTYYATNSSDRISWLLHQPGVTAENADCRPPGWYISQGTFSPAVCPYRWASVEVKIQQNDLTSIQCCPSGYSILAKDFSDGSAHTSFTKCISTFTTTALGVLVFKNRTQTYGELSDVSGALTYAVSPVHVLHAKTDLSILPAETPNDTAATPSPTDTAAGNTTSGAEAKLSSGAIAGIVIGTLLGSILVLAATFFVWKRRRAERAAKLGTEPEGRVEMPGYSAEPKTFEAEAKEKSPAVGSPVEMLADRGHSPHARNPVELP</sequence>
<comment type="caution">
    <text evidence="3">The sequence shown here is derived from an EMBL/GenBank/DDBJ whole genome shotgun (WGS) entry which is preliminary data.</text>
</comment>
<reference evidence="3" key="1">
    <citation type="submission" date="2023-06" db="EMBL/GenBank/DDBJ databases">
        <title>Genome-scale phylogeny and comparative genomics of the fungal order Sordariales.</title>
        <authorList>
            <consortium name="Lawrence Berkeley National Laboratory"/>
            <person name="Hensen N."/>
            <person name="Bonometti L."/>
            <person name="Westerberg I."/>
            <person name="Brannstrom I.O."/>
            <person name="Guillou S."/>
            <person name="Cros-Aarteil S."/>
            <person name="Calhoun S."/>
            <person name="Haridas S."/>
            <person name="Kuo A."/>
            <person name="Mondo S."/>
            <person name="Pangilinan J."/>
            <person name="Riley R."/>
            <person name="Labutti K."/>
            <person name="Andreopoulos B."/>
            <person name="Lipzen A."/>
            <person name="Chen C."/>
            <person name="Yanf M."/>
            <person name="Daum C."/>
            <person name="Ng V."/>
            <person name="Clum A."/>
            <person name="Steindorff A."/>
            <person name="Ohm R."/>
            <person name="Martin F."/>
            <person name="Silar P."/>
            <person name="Natvig D."/>
            <person name="Lalanne C."/>
            <person name="Gautier V."/>
            <person name="Ament-Velasquez S.L."/>
            <person name="Kruys A."/>
            <person name="Hutchinson M.I."/>
            <person name="Powell A.J."/>
            <person name="Barry K."/>
            <person name="Miller A.N."/>
            <person name="Grigoriev I.V."/>
            <person name="Debuchy R."/>
            <person name="Gladieux P."/>
            <person name="Thoren M.H."/>
            <person name="Johannesson H."/>
        </authorList>
    </citation>
    <scope>NUCLEOTIDE SEQUENCE</scope>
    <source>
        <strain evidence="3">CBS 606.72</strain>
    </source>
</reference>